<dbReference type="Proteomes" id="UP000619512">
    <property type="component" value="Unassembled WGS sequence"/>
</dbReference>
<sequence length="583" mass="61490">MTIRLLTKWSDYEANTIITESPETEAGLLAAKLAMAELAGGVFTAKNKPTAIRVTTSRPSKRPDVHRSAMYIGDSISAATISMAHLPRHKAVRWMTAATPNLNTDGSFVKEVLTAATCPSGNGTLRYYAADSTMTWQAFGDTEGPRVSITIEACFYRIDSGTGGKEVYLALIPRWKPTVDRADTFNVSGTIKLRNNCASNGVVGWTNTLLGNPYDVIYPFCISSIRAADWWDARAQWQDIYTDDSHIVVCTNDVNSRETALQALINLENIVRSRQDIGSNVAVGCLLPYDDRTAAMTQAAVEFNIGVRAMADRLGLGAWDAWPYVGLTTGSGGYAPGMSADKLHPSSKGGYIIAKHGPVPLLAKRVRQMFAKPFSGAAYDPVNAPYGSFLVNGQLAGAVTVANAGISGEVPTGWTVVREVGSTITAVSKAPASAGAVPLPDNMPGFYWSVAVSNANASAVNGEGIRMRPSALITGFAIGTYVSFEGEIRISGTGIQAFSIIHSTQGGLAPTSMAIDQGSSAATQTDNLDGDVVRIPFRSAPMLVEAGATSMSVGIILLMNIGGTATIELSPVGLGLHPVSAPA</sequence>
<evidence type="ECO:0000313" key="2">
    <source>
        <dbReference type="EMBL" id="QBQ36202.1"/>
    </source>
</evidence>
<dbReference type="InterPro" id="IPR036514">
    <property type="entry name" value="SGNH_hydro_sf"/>
</dbReference>
<reference evidence="1" key="3">
    <citation type="submission" date="2022-12" db="EMBL/GenBank/DDBJ databases">
        <authorList>
            <person name="Sun Q."/>
            <person name="Kim S."/>
        </authorList>
    </citation>
    <scope>NUCLEOTIDE SEQUENCE</scope>
    <source>
        <strain evidence="1">KCTC 12344</strain>
    </source>
</reference>
<dbReference type="EMBL" id="CP038026">
    <property type="protein sequence ID" value="QBQ36202.1"/>
    <property type="molecule type" value="Genomic_DNA"/>
</dbReference>
<dbReference type="Proteomes" id="UP000294359">
    <property type="component" value="Chromosome"/>
</dbReference>
<dbReference type="EMBL" id="BMWW01000001">
    <property type="protein sequence ID" value="GGY77236.1"/>
    <property type="molecule type" value="Genomic_DNA"/>
</dbReference>
<dbReference type="Gene3D" id="3.40.50.1110">
    <property type="entry name" value="SGNH hydrolase"/>
    <property type="match status" value="1"/>
</dbReference>
<accession>A0A4P7BDQ6</accession>
<keyword evidence="3" id="KW-1185">Reference proteome</keyword>
<reference evidence="2 3" key="2">
    <citation type="submission" date="2019-03" db="EMBL/GenBank/DDBJ databases">
        <title>Draft Genome Sequences of Six Type Strains of the Genus Massilia.</title>
        <authorList>
            <person name="Miess H."/>
            <person name="Frediansyhah A."/>
            <person name="Gross H."/>
        </authorList>
    </citation>
    <scope>NUCLEOTIDE SEQUENCE [LARGE SCALE GENOMIC DNA]</scope>
    <source>
        <strain evidence="2 3">DSM 17505</strain>
    </source>
</reference>
<name>A0A4P7BDQ6_9BURK</name>
<keyword evidence="2" id="KW-0378">Hydrolase</keyword>
<proteinExistence type="predicted"/>
<evidence type="ECO:0000313" key="4">
    <source>
        <dbReference type="Proteomes" id="UP000619512"/>
    </source>
</evidence>
<protein>
    <submittedName>
        <fullName evidence="2">SGNH/GDSL hydrolase family protein</fullName>
    </submittedName>
</protein>
<dbReference type="GO" id="GO:0016788">
    <property type="term" value="F:hydrolase activity, acting on ester bonds"/>
    <property type="evidence" value="ECO:0007669"/>
    <property type="project" value="UniProtKB-ARBA"/>
</dbReference>
<evidence type="ECO:0000313" key="3">
    <source>
        <dbReference type="Proteomes" id="UP000294359"/>
    </source>
</evidence>
<dbReference type="OrthoDB" id="8708771at2"/>
<dbReference type="RefSeq" id="WP_134384487.1">
    <property type="nucleotide sequence ID" value="NZ_BMWW01000001.1"/>
</dbReference>
<organism evidence="1 4">
    <name type="scientific">Pseudoduganella plicata</name>
    <dbReference type="NCBI Taxonomy" id="321984"/>
    <lineage>
        <taxon>Bacteria</taxon>
        <taxon>Pseudomonadati</taxon>
        <taxon>Pseudomonadota</taxon>
        <taxon>Betaproteobacteria</taxon>
        <taxon>Burkholderiales</taxon>
        <taxon>Oxalobacteraceae</taxon>
        <taxon>Telluria group</taxon>
        <taxon>Pseudoduganella</taxon>
    </lineage>
</organism>
<reference evidence="1" key="1">
    <citation type="journal article" date="2014" name="Int. J. Syst. Evol. Microbiol.">
        <title>Complete genome sequence of Corynebacterium casei LMG S-19264T (=DSM 44701T), isolated from a smear-ripened cheese.</title>
        <authorList>
            <consortium name="US DOE Joint Genome Institute (JGI-PGF)"/>
            <person name="Walter F."/>
            <person name="Albersmeier A."/>
            <person name="Kalinowski J."/>
            <person name="Ruckert C."/>
        </authorList>
    </citation>
    <scope>NUCLEOTIDE SEQUENCE</scope>
    <source>
        <strain evidence="1">KCTC 12344</strain>
    </source>
</reference>
<evidence type="ECO:0000313" key="1">
    <source>
        <dbReference type="EMBL" id="GGY77236.1"/>
    </source>
</evidence>
<gene>
    <name evidence="2" type="ORF">E1742_08585</name>
    <name evidence="1" type="ORF">GCM10007388_07510</name>
</gene>
<dbReference type="SUPFAM" id="SSF52266">
    <property type="entry name" value="SGNH hydrolase"/>
    <property type="match status" value="1"/>
</dbReference>
<dbReference type="AlphaFoldDB" id="A0A4P7BDQ6"/>